<name>A0A4E0Q4Q4_9EURY</name>
<keyword evidence="4" id="KW-1185">Reference proteome</keyword>
<dbReference type="SUPFAM" id="SSF51182">
    <property type="entry name" value="RmlC-like cupins"/>
    <property type="match status" value="1"/>
</dbReference>
<dbReference type="OrthoDB" id="53252at2157"/>
<dbReference type="InterPro" id="IPR050807">
    <property type="entry name" value="TransReg_Diox_bact_type"/>
</dbReference>
<organism evidence="3 4">
    <name type="scientific">Methanolobus halotolerans</name>
    <dbReference type="NCBI Taxonomy" id="2052935"/>
    <lineage>
        <taxon>Archaea</taxon>
        <taxon>Methanobacteriati</taxon>
        <taxon>Methanobacteriota</taxon>
        <taxon>Stenosarchaea group</taxon>
        <taxon>Methanomicrobia</taxon>
        <taxon>Methanosarcinales</taxon>
        <taxon>Methanosarcinaceae</taxon>
        <taxon>Methanolobus</taxon>
    </lineage>
</organism>
<keyword evidence="1 3" id="KW-0238">DNA-binding</keyword>
<dbReference type="PANTHER" id="PTHR46797">
    <property type="entry name" value="HTH-TYPE TRANSCRIPTIONAL REGULATOR"/>
    <property type="match status" value="1"/>
</dbReference>
<dbReference type="CDD" id="cd02209">
    <property type="entry name" value="cupin_XRE_C"/>
    <property type="match status" value="1"/>
</dbReference>
<dbReference type="Pfam" id="PF07883">
    <property type="entry name" value="Cupin_2"/>
    <property type="match status" value="1"/>
</dbReference>
<evidence type="ECO:0000259" key="2">
    <source>
        <dbReference type="PROSITE" id="PS50943"/>
    </source>
</evidence>
<dbReference type="EMBL" id="PGGK01000008">
    <property type="protein sequence ID" value="TGC08756.1"/>
    <property type="molecule type" value="Genomic_DNA"/>
</dbReference>
<evidence type="ECO:0000313" key="4">
    <source>
        <dbReference type="Proteomes" id="UP000297295"/>
    </source>
</evidence>
<dbReference type="GO" id="GO:0003677">
    <property type="term" value="F:DNA binding"/>
    <property type="evidence" value="ECO:0007669"/>
    <property type="project" value="UniProtKB-KW"/>
</dbReference>
<comment type="caution">
    <text evidence="3">The sequence shown here is derived from an EMBL/GenBank/DDBJ whole genome shotgun (WGS) entry which is preliminary data.</text>
</comment>
<dbReference type="SMART" id="SM00530">
    <property type="entry name" value="HTH_XRE"/>
    <property type="match status" value="1"/>
</dbReference>
<dbReference type="Proteomes" id="UP000297295">
    <property type="component" value="Unassembled WGS sequence"/>
</dbReference>
<dbReference type="InterPro" id="IPR014710">
    <property type="entry name" value="RmlC-like_jellyroll"/>
</dbReference>
<proteinExistence type="predicted"/>
<dbReference type="InterPro" id="IPR010982">
    <property type="entry name" value="Lambda_DNA-bd_dom_sf"/>
</dbReference>
<dbReference type="PROSITE" id="PS50943">
    <property type="entry name" value="HTH_CROC1"/>
    <property type="match status" value="1"/>
</dbReference>
<dbReference type="RefSeq" id="WP_135389941.1">
    <property type="nucleotide sequence ID" value="NZ_PGGK01000008.1"/>
</dbReference>
<protein>
    <submittedName>
        <fullName evidence="3">DNA-binding protein</fullName>
    </submittedName>
</protein>
<evidence type="ECO:0000256" key="1">
    <source>
        <dbReference type="ARBA" id="ARBA00023125"/>
    </source>
</evidence>
<gene>
    <name evidence="3" type="ORF">CUN85_08800</name>
</gene>
<feature type="domain" description="HTH cro/C1-type" evidence="2">
    <location>
        <begin position="11"/>
        <end position="65"/>
    </location>
</feature>
<dbReference type="InterPro" id="IPR001387">
    <property type="entry name" value="Cro/C1-type_HTH"/>
</dbReference>
<sequence length="191" mass="21363">MPEKNMIGNKIRQLRESHDMSVEKLAETSNTNTELIEQLENGALVPSLTPLLQIARALGVRLGTFLDDLPHDAPVVVKSGRSESVLHFSGNCDKCDTSTLEFFSLAANKADRHMEPFLIDVHPPKSEEEKLSSHEGEEFIYVLKGEVEIIYGKERYNLVTGDSIYYDSVVPHHVHAKDSDAQILAIVYAPY</sequence>
<dbReference type="GO" id="GO:0005829">
    <property type="term" value="C:cytosol"/>
    <property type="evidence" value="ECO:0007669"/>
    <property type="project" value="TreeGrafter"/>
</dbReference>
<dbReference type="InterPro" id="IPR011051">
    <property type="entry name" value="RmlC_Cupin_sf"/>
</dbReference>
<accession>A0A4E0Q4Q4</accession>
<dbReference type="Pfam" id="PF01381">
    <property type="entry name" value="HTH_3"/>
    <property type="match status" value="1"/>
</dbReference>
<evidence type="ECO:0000313" key="3">
    <source>
        <dbReference type="EMBL" id="TGC08756.1"/>
    </source>
</evidence>
<dbReference type="PANTHER" id="PTHR46797:SF19">
    <property type="entry name" value="BLL2473 PROTEIN"/>
    <property type="match status" value="1"/>
</dbReference>
<dbReference type="CDD" id="cd00093">
    <property type="entry name" value="HTH_XRE"/>
    <property type="match status" value="1"/>
</dbReference>
<dbReference type="Gene3D" id="1.10.260.40">
    <property type="entry name" value="lambda repressor-like DNA-binding domains"/>
    <property type="match status" value="1"/>
</dbReference>
<dbReference type="GO" id="GO:0003700">
    <property type="term" value="F:DNA-binding transcription factor activity"/>
    <property type="evidence" value="ECO:0007669"/>
    <property type="project" value="TreeGrafter"/>
</dbReference>
<reference evidence="3 4" key="1">
    <citation type="submission" date="2017-11" db="EMBL/GenBank/DDBJ databases">
        <title>Isolation and Characterization of Methanogenic Archaea from Saline Meromictic Lake at Siberia.</title>
        <authorList>
            <person name="Shen Y."/>
            <person name="Huang H.-H."/>
            <person name="Lai M.-C."/>
            <person name="Chen S.-C."/>
        </authorList>
    </citation>
    <scope>NUCLEOTIDE SEQUENCE [LARGE SCALE GENOMIC DNA]</scope>
    <source>
        <strain evidence="3 4">SY-01</strain>
    </source>
</reference>
<dbReference type="Gene3D" id="2.60.120.10">
    <property type="entry name" value="Jelly Rolls"/>
    <property type="match status" value="1"/>
</dbReference>
<dbReference type="SUPFAM" id="SSF47413">
    <property type="entry name" value="lambda repressor-like DNA-binding domains"/>
    <property type="match status" value="1"/>
</dbReference>
<dbReference type="InterPro" id="IPR013096">
    <property type="entry name" value="Cupin_2"/>
</dbReference>
<dbReference type="AlphaFoldDB" id="A0A4E0Q4Q4"/>